<keyword evidence="5" id="KW-0479">Metal-binding</keyword>
<name>A0AA38MKY4_9CUCU</name>
<evidence type="ECO:0000256" key="7">
    <source>
        <dbReference type="ARBA" id="ARBA00023136"/>
    </source>
</evidence>
<dbReference type="InterPro" id="IPR037519">
    <property type="entry name" value="LITAF_fam"/>
</dbReference>
<gene>
    <name evidence="9" type="ORF">Zmor_005739</name>
</gene>
<comment type="similarity">
    <text evidence="4">Belongs to the CDIP1/LITAF family.</text>
</comment>
<evidence type="ECO:0000256" key="5">
    <source>
        <dbReference type="ARBA" id="ARBA00022723"/>
    </source>
</evidence>
<accession>A0AA38MKY4</accession>
<evidence type="ECO:0000256" key="3">
    <source>
        <dbReference type="ARBA" id="ARBA00004630"/>
    </source>
</evidence>
<comment type="subcellular location">
    <subcellularLocation>
        <location evidence="2">Endosome membrane</location>
        <topology evidence="2">Peripheral membrane protein</topology>
    </subcellularLocation>
    <subcellularLocation>
        <location evidence="1">Late endosome membrane</location>
    </subcellularLocation>
    <subcellularLocation>
        <location evidence="3">Lysosome membrane</location>
        <topology evidence="3">Peripheral membrane protein</topology>
        <orientation evidence="3">Cytoplasmic side</orientation>
    </subcellularLocation>
</comment>
<dbReference type="EMBL" id="JALNTZ010000002">
    <property type="protein sequence ID" value="KAJ3661340.1"/>
    <property type="molecule type" value="Genomic_DNA"/>
</dbReference>
<feature type="domain" description="LITAF" evidence="8">
    <location>
        <begin position="166"/>
        <end position="250"/>
    </location>
</feature>
<comment type="caution">
    <text evidence="9">The sequence shown here is derived from an EMBL/GenBank/DDBJ whole genome shotgun (WGS) entry which is preliminary data.</text>
</comment>
<dbReference type="PANTHER" id="PTHR23292:SF14">
    <property type="entry name" value="FI16615P1-RELATED"/>
    <property type="match status" value="1"/>
</dbReference>
<evidence type="ECO:0000256" key="6">
    <source>
        <dbReference type="ARBA" id="ARBA00022833"/>
    </source>
</evidence>
<evidence type="ECO:0000256" key="1">
    <source>
        <dbReference type="ARBA" id="ARBA00004414"/>
    </source>
</evidence>
<dbReference type="GO" id="GO:0031902">
    <property type="term" value="C:late endosome membrane"/>
    <property type="evidence" value="ECO:0007669"/>
    <property type="project" value="UniProtKB-SubCell"/>
</dbReference>
<evidence type="ECO:0000256" key="4">
    <source>
        <dbReference type="ARBA" id="ARBA00005975"/>
    </source>
</evidence>
<reference evidence="9" key="1">
    <citation type="journal article" date="2023" name="G3 (Bethesda)">
        <title>Whole genome assemblies of Zophobas morio and Tenebrio molitor.</title>
        <authorList>
            <person name="Kaur S."/>
            <person name="Stinson S.A."/>
            <person name="diCenzo G.C."/>
        </authorList>
    </citation>
    <scope>NUCLEOTIDE SEQUENCE</scope>
    <source>
        <strain evidence="9">QUZm001</strain>
    </source>
</reference>
<dbReference type="GO" id="GO:0005765">
    <property type="term" value="C:lysosomal membrane"/>
    <property type="evidence" value="ECO:0007669"/>
    <property type="project" value="UniProtKB-SubCell"/>
</dbReference>
<proteinExistence type="inferred from homology"/>
<dbReference type="Pfam" id="PF10601">
    <property type="entry name" value="zf-LITAF-like"/>
    <property type="match status" value="1"/>
</dbReference>
<evidence type="ECO:0000313" key="9">
    <source>
        <dbReference type="EMBL" id="KAJ3661340.1"/>
    </source>
</evidence>
<sequence>MHENLNANNEENRQETVQIVANVIDKIINNSLLSNFSQGSAAPSYHPSIINDVTSTIYESKRNKSQIPRVHSNQGEIKPTLEIFRTGQFNESQSDIEVGHCTSHTDRNGPLPTDSCVPPSYSTVIKQGRPSLDIRRDARSMETQHLNAFTRVPPPSYAEIHGVWSREFSNASSEQILLGPDPIYIWCSQCATVVITVTTAERSKFTHFTAAALCLFGCWPCAMLPYCMNSCKNIYHYCPECNFLFGMYRPW</sequence>
<protein>
    <recommendedName>
        <fullName evidence="8">LITAF domain-containing protein</fullName>
    </recommendedName>
</protein>
<dbReference type="Proteomes" id="UP001168821">
    <property type="component" value="Unassembled WGS sequence"/>
</dbReference>
<evidence type="ECO:0000259" key="8">
    <source>
        <dbReference type="PROSITE" id="PS51837"/>
    </source>
</evidence>
<dbReference type="InterPro" id="IPR006629">
    <property type="entry name" value="LITAF"/>
</dbReference>
<keyword evidence="6" id="KW-0862">Zinc</keyword>
<evidence type="ECO:0000313" key="10">
    <source>
        <dbReference type="Proteomes" id="UP001168821"/>
    </source>
</evidence>
<dbReference type="AlphaFoldDB" id="A0AA38MKY4"/>
<dbReference type="SMART" id="SM00714">
    <property type="entry name" value="LITAF"/>
    <property type="match status" value="1"/>
</dbReference>
<dbReference type="PROSITE" id="PS51837">
    <property type="entry name" value="LITAF"/>
    <property type="match status" value="1"/>
</dbReference>
<dbReference type="GO" id="GO:0008270">
    <property type="term" value="F:zinc ion binding"/>
    <property type="evidence" value="ECO:0007669"/>
    <property type="project" value="TreeGrafter"/>
</dbReference>
<keyword evidence="10" id="KW-1185">Reference proteome</keyword>
<keyword evidence="7" id="KW-0472">Membrane</keyword>
<dbReference type="PANTHER" id="PTHR23292">
    <property type="entry name" value="LIPOPOLYSACCHARIDE-INDUCED TUMOR NECROSIS FACTOR-ALPHA FACTOR"/>
    <property type="match status" value="1"/>
</dbReference>
<evidence type="ECO:0000256" key="2">
    <source>
        <dbReference type="ARBA" id="ARBA00004481"/>
    </source>
</evidence>
<organism evidence="9 10">
    <name type="scientific">Zophobas morio</name>
    <dbReference type="NCBI Taxonomy" id="2755281"/>
    <lineage>
        <taxon>Eukaryota</taxon>
        <taxon>Metazoa</taxon>
        <taxon>Ecdysozoa</taxon>
        <taxon>Arthropoda</taxon>
        <taxon>Hexapoda</taxon>
        <taxon>Insecta</taxon>
        <taxon>Pterygota</taxon>
        <taxon>Neoptera</taxon>
        <taxon>Endopterygota</taxon>
        <taxon>Coleoptera</taxon>
        <taxon>Polyphaga</taxon>
        <taxon>Cucujiformia</taxon>
        <taxon>Tenebrionidae</taxon>
        <taxon>Zophobas</taxon>
    </lineage>
</organism>